<dbReference type="PROSITE" id="PS51257">
    <property type="entry name" value="PROKAR_LIPOPROTEIN"/>
    <property type="match status" value="1"/>
</dbReference>
<feature type="chain" id="PRO_5017328680" description="Lipoprotein" evidence="1">
    <location>
        <begin position="17"/>
        <end position="96"/>
    </location>
</feature>
<dbReference type="EMBL" id="QXDC01000004">
    <property type="protein sequence ID" value="RIA37459.1"/>
    <property type="molecule type" value="Genomic_DNA"/>
</dbReference>
<gene>
    <name evidence="2" type="ORF">DFR49_3344</name>
</gene>
<sequence length="96" mass="10108">MRTRAILALVAVSALAACSTTKTPPPGVEIRWVDRVVEVQKPCPATRPERPAPLARPLPADANALAAVLLSKLIEYAGSGMYADRAEAALDTCLTP</sequence>
<evidence type="ECO:0000313" key="2">
    <source>
        <dbReference type="EMBL" id="RIA37459.1"/>
    </source>
</evidence>
<protein>
    <recommendedName>
        <fullName evidence="4">Lipoprotein</fullName>
    </recommendedName>
</protein>
<accession>A0A397NP64</accession>
<organism evidence="2 3">
    <name type="scientific">Hephaestia caeni</name>
    <dbReference type="NCBI Taxonomy" id="645617"/>
    <lineage>
        <taxon>Bacteria</taxon>
        <taxon>Pseudomonadati</taxon>
        <taxon>Pseudomonadota</taxon>
        <taxon>Alphaproteobacteria</taxon>
        <taxon>Sphingomonadales</taxon>
        <taxon>Sphingomonadaceae</taxon>
        <taxon>Hephaestia</taxon>
    </lineage>
</organism>
<proteinExistence type="predicted"/>
<name>A0A397NP64_9SPHN</name>
<comment type="caution">
    <text evidence="2">The sequence shown here is derived from an EMBL/GenBank/DDBJ whole genome shotgun (WGS) entry which is preliminary data.</text>
</comment>
<dbReference type="RefSeq" id="WP_119036765.1">
    <property type="nucleotide sequence ID" value="NZ_QXDC01000004.1"/>
</dbReference>
<feature type="signal peptide" evidence="1">
    <location>
        <begin position="1"/>
        <end position="16"/>
    </location>
</feature>
<dbReference type="AlphaFoldDB" id="A0A397NP64"/>
<evidence type="ECO:0000313" key="3">
    <source>
        <dbReference type="Proteomes" id="UP000266568"/>
    </source>
</evidence>
<keyword evidence="3" id="KW-1185">Reference proteome</keyword>
<evidence type="ECO:0000256" key="1">
    <source>
        <dbReference type="SAM" id="SignalP"/>
    </source>
</evidence>
<keyword evidence="1" id="KW-0732">Signal</keyword>
<reference evidence="2 3" key="1">
    <citation type="submission" date="2018-08" db="EMBL/GenBank/DDBJ databases">
        <title>Genomic Encyclopedia of Type Strains, Phase IV (KMG-IV): sequencing the most valuable type-strain genomes for metagenomic binning, comparative biology and taxonomic classification.</title>
        <authorList>
            <person name="Goeker M."/>
        </authorList>
    </citation>
    <scope>NUCLEOTIDE SEQUENCE [LARGE SCALE GENOMIC DNA]</scope>
    <source>
        <strain evidence="2 3">DSM 25527</strain>
    </source>
</reference>
<evidence type="ECO:0008006" key="4">
    <source>
        <dbReference type="Google" id="ProtNLM"/>
    </source>
</evidence>
<dbReference type="Proteomes" id="UP000266568">
    <property type="component" value="Unassembled WGS sequence"/>
</dbReference>